<name>X1RUX0_9ZZZZ</name>
<organism evidence="1">
    <name type="scientific">marine sediment metagenome</name>
    <dbReference type="NCBI Taxonomy" id="412755"/>
    <lineage>
        <taxon>unclassified sequences</taxon>
        <taxon>metagenomes</taxon>
        <taxon>ecological metagenomes</taxon>
    </lineage>
</organism>
<proteinExistence type="predicted"/>
<dbReference type="AlphaFoldDB" id="X1RUX0"/>
<reference evidence="1" key="1">
    <citation type="journal article" date="2014" name="Front. Microbiol.">
        <title>High frequency of phylogenetically diverse reductive dehalogenase-homologous genes in deep subseafloor sedimentary metagenomes.</title>
        <authorList>
            <person name="Kawai M."/>
            <person name="Futagami T."/>
            <person name="Toyoda A."/>
            <person name="Takaki Y."/>
            <person name="Nishi S."/>
            <person name="Hori S."/>
            <person name="Arai W."/>
            <person name="Tsubouchi T."/>
            <person name="Morono Y."/>
            <person name="Uchiyama I."/>
            <person name="Ito T."/>
            <person name="Fujiyama A."/>
            <person name="Inagaki F."/>
            <person name="Takami H."/>
        </authorList>
    </citation>
    <scope>NUCLEOTIDE SEQUENCE</scope>
    <source>
        <strain evidence="1">Expedition CK06-06</strain>
    </source>
</reference>
<dbReference type="Gene3D" id="1.20.81.30">
    <property type="entry name" value="Type II secretion system (T2SS), domain F"/>
    <property type="match status" value="1"/>
</dbReference>
<accession>X1RUX0</accession>
<gene>
    <name evidence="1" type="ORF">S12H4_06021</name>
</gene>
<sequence>SVVSRLREMDYFITSVSEKRGNILFSNKINLFQGIKLRDLTIFYRQFATMVNAGLTLVNSLDILIKQVENKALSNIIAAYFIILFNRTSKSVARVNSKEILFKAFNCNICDFSFSKLFPSF</sequence>
<feature type="non-terminal residue" evidence="1">
    <location>
        <position position="1"/>
    </location>
</feature>
<protein>
    <submittedName>
        <fullName evidence="1">Uncharacterized protein</fullName>
    </submittedName>
</protein>
<dbReference type="InterPro" id="IPR042094">
    <property type="entry name" value="T2SS_GspF_sf"/>
</dbReference>
<dbReference type="EMBL" id="BARW01002062">
    <property type="protein sequence ID" value="GAI66975.1"/>
    <property type="molecule type" value="Genomic_DNA"/>
</dbReference>
<comment type="caution">
    <text evidence="1">The sequence shown here is derived from an EMBL/GenBank/DDBJ whole genome shotgun (WGS) entry which is preliminary data.</text>
</comment>
<evidence type="ECO:0000313" key="1">
    <source>
        <dbReference type="EMBL" id="GAI66975.1"/>
    </source>
</evidence>